<gene>
    <name evidence="3" type="ORF">DFQ00_105215</name>
    <name evidence="4" type="ORF">HUB98_09730</name>
</gene>
<dbReference type="OrthoDB" id="1953897at2"/>
<dbReference type="PROSITE" id="PS51257">
    <property type="entry name" value="PROKAR_LIPOPROTEIN"/>
    <property type="match status" value="1"/>
</dbReference>
<name>A0A2V4VA63_PAEBA</name>
<keyword evidence="2" id="KW-0732">Signal</keyword>
<organism evidence="3 5">
    <name type="scientific">Paenibacillus barcinonensis</name>
    <dbReference type="NCBI Taxonomy" id="198119"/>
    <lineage>
        <taxon>Bacteria</taxon>
        <taxon>Bacillati</taxon>
        <taxon>Bacillota</taxon>
        <taxon>Bacilli</taxon>
        <taxon>Bacillales</taxon>
        <taxon>Paenibacillaceae</taxon>
        <taxon>Paenibacillus</taxon>
    </lineage>
</organism>
<evidence type="ECO:0008006" key="7">
    <source>
        <dbReference type="Google" id="ProtNLM"/>
    </source>
</evidence>
<keyword evidence="6" id="KW-1185">Reference proteome</keyword>
<sequence>MSMIKKNALLAMLIMMMLVAVACGNKADNTAKSNESTTAETTTAGTDNAASQTDDMHKTDEAGTDSTDTSSENNKASDDTSKVELGTTQKGSYTNDYFGVSLKFPESWEYEDVQGMNKLTNAASDDIAGNDEKKKKQIELSQAKTLNLLMASQYPLDGSKAGPSAMAIAEKVNLLQGIFTGKDYLKATKRFMEESNFPYEYKDFTTETIGGKKMDLMQITMDAGNGTTLTQDYYSTIIGGYAFNFIFTYLDEQTKTEIDTIKKSIQFK</sequence>
<dbReference type="Proteomes" id="UP000247790">
    <property type="component" value="Unassembled WGS sequence"/>
</dbReference>
<evidence type="ECO:0000313" key="4">
    <source>
        <dbReference type="EMBL" id="QKS56586.1"/>
    </source>
</evidence>
<reference evidence="3 5" key="1">
    <citation type="submission" date="2018-06" db="EMBL/GenBank/DDBJ databases">
        <title>Genomic Encyclopedia of Type Strains, Phase III (KMG-III): the genomes of soil and plant-associated and newly described type strains.</title>
        <authorList>
            <person name="Whitman W."/>
        </authorList>
    </citation>
    <scope>NUCLEOTIDE SEQUENCE [LARGE SCALE GENOMIC DNA]</scope>
    <source>
        <strain evidence="3 5">CECT 7022</strain>
    </source>
</reference>
<dbReference type="Proteomes" id="UP000509327">
    <property type="component" value="Chromosome"/>
</dbReference>
<reference evidence="4 6" key="2">
    <citation type="submission" date="2020-06" db="EMBL/GenBank/DDBJ databases">
        <title>Complete genome of Paenibacillus barcinonensis KACC11450.</title>
        <authorList>
            <person name="Kim M."/>
            <person name="Park Y.-J."/>
            <person name="Shin J.-H."/>
        </authorList>
    </citation>
    <scope>NUCLEOTIDE SEQUENCE [LARGE SCALE GENOMIC DNA]</scope>
    <source>
        <strain evidence="4 6">KACC11450</strain>
    </source>
</reference>
<protein>
    <recommendedName>
        <fullName evidence="7">Lipoprotein</fullName>
    </recommendedName>
</protein>
<evidence type="ECO:0000256" key="1">
    <source>
        <dbReference type="SAM" id="MobiDB-lite"/>
    </source>
</evidence>
<proteinExistence type="predicted"/>
<evidence type="ECO:0000313" key="3">
    <source>
        <dbReference type="EMBL" id="PYE49711.1"/>
    </source>
</evidence>
<accession>A0A2V4VA63</accession>
<evidence type="ECO:0000313" key="5">
    <source>
        <dbReference type="Proteomes" id="UP000247790"/>
    </source>
</evidence>
<feature type="chain" id="PRO_5038472744" description="Lipoprotein" evidence="2">
    <location>
        <begin position="23"/>
        <end position="268"/>
    </location>
</feature>
<feature type="region of interest" description="Disordered" evidence="1">
    <location>
        <begin position="29"/>
        <end position="86"/>
    </location>
</feature>
<dbReference type="AlphaFoldDB" id="A0A2V4VA63"/>
<feature type="compositionally biased region" description="Polar residues" evidence="1">
    <location>
        <begin position="64"/>
        <end position="74"/>
    </location>
</feature>
<dbReference type="EMBL" id="CP054614">
    <property type="protein sequence ID" value="QKS56586.1"/>
    <property type="molecule type" value="Genomic_DNA"/>
</dbReference>
<dbReference type="EMBL" id="QJSW01000005">
    <property type="protein sequence ID" value="PYE49711.1"/>
    <property type="molecule type" value="Genomic_DNA"/>
</dbReference>
<feature type="signal peptide" evidence="2">
    <location>
        <begin position="1"/>
        <end position="22"/>
    </location>
</feature>
<evidence type="ECO:0000256" key="2">
    <source>
        <dbReference type="SAM" id="SignalP"/>
    </source>
</evidence>
<evidence type="ECO:0000313" key="6">
    <source>
        <dbReference type="Proteomes" id="UP000509327"/>
    </source>
</evidence>
<feature type="compositionally biased region" description="Low complexity" evidence="1">
    <location>
        <begin position="30"/>
        <end position="50"/>
    </location>
</feature>